<evidence type="ECO:0000256" key="1">
    <source>
        <dbReference type="SAM" id="SignalP"/>
    </source>
</evidence>
<protein>
    <recommendedName>
        <fullName evidence="4">Cell wall glycoprotein</fullName>
    </recommendedName>
</protein>
<proteinExistence type="predicted"/>
<dbReference type="AlphaFoldDB" id="A0A9P7KRV7"/>
<sequence>MIANTRSILVGLVLSAAQLSNASPADSPTDFSSPIYPTATDSIPPYIKPTGTKTAVASGTPIVDACAQKCIDAHDKCNTAPDANHATCAAEFAQCLNYNPYGGDGFVSPTACSASSSASASATGAPIDACAKKCIDAHDKCDTAPDANHATCAAEFAECLNYNPYGGDGFVSPTACSASSASASATTTGKPDACAQKCIDAHDKCNTAPDANHATCAAEFAQCLNYNPYGGDGFVSPTACSAATTLASATSKPTGGETSKPAPTETTVIVNGAERVSSVKIAGLVGAIGVAVLAFL</sequence>
<keyword evidence="1" id="KW-0732">Signal</keyword>
<dbReference type="Proteomes" id="UP000782241">
    <property type="component" value="Unassembled WGS sequence"/>
</dbReference>
<evidence type="ECO:0000313" key="2">
    <source>
        <dbReference type="EMBL" id="KAG5659624.1"/>
    </source>
</evidence>
<accession>A0A9P7KRV7</accession>
<evidence type="ECO:0000313" key="3">
    <source>
        <dbReference type="Proteomes" id="UP000782241"/>
    </source>
</evidence>
<gene>
    <name evidence="2" type="ORF">KAF25_002183</name>
</gene>
<keyword evidence="3" id="KW-1185">Reference proteome</keyword>
<organism evidence="2 3">
    <name type="scientific">Fusarium avenaceum</name>
    <dbReference type="NCBI Taxonomy" id="40199"/>
    <lineage>
        <taxon>Eukaryota</taxon>
        <taxon>Fungi</taxon>
        <taxon>Dikarya</taxon>
        <taxon>Ascomycota</taxon>
        <taxon>Pezizomycotina</taxon>
        <taxon>Sordariomycetes</taxon>
        <taxon>Hypocreomycetidae</taxon>
        <taxon>Hypocreales</taxon>
        <taxon>Nectriaceae</taxon>
        <taxon>Fusarium</taxon>
        <taxon>Fusarium tricinctum species complex</taxon>
    </lineage>
</organism>
<name>A0A9P7KRV7_9HYPO</name>
<dbReference type="PANTHER" id="PTHR39602">
    <property type="entry name" value="ACW-9"/>
    <property type="match status" value="1"/>
</dbReference>
<dbReference type="EMBL" id="JAGPUO010000011">
    <property type="protein sequence ID" value="KAG5659624.1"/>
    <property type="molecule type" value="Genomic_DNA"/>
</dbReference>
<feature type="signal peptide" evidence="1">
    <location>
        <begin position="1"/>
        <end position="22"/>
    </location>
</feature>
<dbReference type="PANTHER" id="PTHR39602:SF2">
    <property type="entry name" value="ACW-9"/>
    <property type="match status" value="1"/>
</dbReference>
<reference evidence="2" key="1">
    <citation type="submission" date="2021-04" db="EMBL/GenBank/DDBJ databases">
        <title>Draft genome of Fusarium avenaceum strain F156N33, isolated from an atmospheric sample in Virginia.</title>
        <authorList>
            <person name="Yang S."/>
            <person name="Vinatzer B.A."/>
            <person name="Coleman J."/>
        </authorList>
    </citation>
    <scope>NUCLEOTIDE SEQUENCE</scope>
    <source>
        <strain evidence="2">F156N33</strain>
    </source>
</reference>
<evidence type="ECO:0008006" key="4">
    <source>
        <dbReference type="Google" id="ProtNLM"/>
    </source>
</evidence>
<feature type="chain" id="PRO_5040125117" description="Cell wall glycoprotein" evidence="1">
    <location>
        <begin position="23"/>
        <end position="296"/>
    </location>
</feature>
<comment type="caution">
    <text evidence="2">The sequence shown here is derived from an EMBL/GenBank/DDBJ whole genome shotgun (WGS) entry which is preliminary data.</text>
</comment>